<dbReference type="Pfam" id="PF03328">
    <property type="entry name" value="HpcH_HpaI"/>
    <property type="match status" value="1"/>
</dbReference>
<dbReference type="PANTHER" id="PTHR30502">
    <property type="entry name" value="2-KETO-3-DEOXY-L-RHAMNONATE ALDOLASE"/>
    <property type="match status" value="1"/>
</dbReference>
<evidence type="ECO:0000313" key="7">
    <source>
        <dbReference type="Proteomes" id="UP000332515"/>
    </source>
</evidence>
<dbReference type="InterPro" id="IPR050251">
    <property type="entry name" value="HpcH-HpaI_aldolase"/>
</dbReference>
<accession>A0A6A7Y5F7</accession>
<dbReference type="GO" id="GO:0016832">
    <property type="term" value="F:aldehyde-lyase activity"/>
    <property type="evidence" value="ECO:0007669"/>
    <property type="project" value="TreeGrafter"/>
</dbReference>
<dbReference type="AlphaFoldDB" id="A0A6A7Y5F7"/>
<dbReference type="SUPFAM" id="SSF51621">
    <property type="entry name" value="Phosphoenolpyruvate/pyruvate domain"/>
    <property type="match status" value="1"/>
</dbReference>
<proteinExistence type="inferred from homology"/>
<dbReference type="Proteomes" id="UP000332515">
    <property type="component" value="Unassembled WGS sequence"/>
</dbReference>
<dbReference type="GO" id="GO:0046872">
    <property type="term" value="F:metal ion binding"/>
    <property type="evidence" value="ECO:0007669"/>
    <property type="project" value="UniProtKB-KW"/>
</dbReference>
<dbReference type="InterPro" id="IPR015813">
    <property type="entry name" value="Pyrv/PenolPyrv_kinase-like_dom"/>
</dbReference>
<dbReference type="InterPro" id="IPR040442">
    <property type="entry name" value="Pyrv_kinase-like_dom_sf"/>
</dbReference>
<evidence type="ECO:0000259" key="5">
    <source>
        <dbReference type="Pfam" id="PF03328"/>
    </source>
</evidence>
<reference evidence="6 7" key="1">
    <citation type="submission" date="2019-09" db="EMBL/GenBank/DDBJ databases">
        <title>Segnochrobactrum spirostomi gen. nov., sp. nov., isolated from the ciliate Spirostomum cf. yagiui and description of a novel family, Segnochrobactraceae fam. nov. within the order Rhizobiales of the class Alphaproteobacteria.</title>
        <authorList>
            <person name="Akter S."/>
            <person name="Shazib S.U.A."/>
            <person name="Shin M.K."/>
        </authorList>
    </citation>
    <scope>NUCLEOTIDE SEQUENCE [LARGE SCALE GENOMIC DNA]</scope>
    <source>
        <strain evidence="6 7">Sp-1</strain>
    </source>
</reference>
<organism evidence="6 7">
    <name type="scientific">Segnochrobactrum spirostomi</name>
    <dbReference type="NCBI Taxonomy" id="2608987"/>
    <lineage>
        <taxon>Bacteria</taxon>
        <taxon>Pseudomonadati</taxon>
        <taxon>Pseudomonadota</taxon>
        <taxon>Alphaproteobacteria</taxon>
        <taxon>Hyphomicrobiales</taxon>
        <taxon>Segnochrobactraceae</taxon>
        <taxon>Segnochrobactrum</taxon>
    </lineage>
</organism>
<evidence type="ECO:0000256" key="1">
    <source>
        <dbReference type="ARBA" id="ARBA00005568"/>
    </source>
</evidence>
<keyword evidence="7" id="KW-1185">Reference proteome</keyword>
<evidence type="ECO:0000256" key="4">
    <source>
        <dbReference type="SAM" id="MobiDB-lite"/>
    </source>
</evidence>
<dbReference type="Gene3D" id="3.20.20.60">
    <property type="entry name" value="Phosphoenolpyruvate-binding domains"/>
    <property type="match status" value="1"/>
</dbReference>
<dbReference type="InterPro" id="IPR005000">
    <property type="entry name" value="Aldolase/citrate-lyase_domain"/>
</dbReference>
<dbReference type="PANTHER" id="PTHR30502:SF0">
    <property type="entry name" value="PHOSPHOENOLPYRUVATE CARBOXYLASE FAMILY PROTEIN"/>
    <property type="match status" value="1"/>
</dbReference>
<evidence type="ECO:0000256" key="3">
    <source>
        <dbReference type="ARBA" id="ARBA00023239"/>
    </source>
</evidence>
<protein>
    <recommendedName>
        <fullName evidence="5">HpcH/HpaI aldolase/citrate lyase domain-containing protein</fullName>
    </recommendedName>
</protein>
<name>A0A6A7Y5F7_9HYPH</name>
<evidence type="ECO:0000256" key="2">
    <source>
        <dbReference type="ARBA" id="ARBA00022723"/>
    </source>
</evidence>
<comment type="caution">
    <text evidence="6">The sequence shown here is derived from an EMBL/GenBank/DDBJ whole genome shotgun (WGS) entry which is preliminary data.</text>
</comment>
<gene>
    <name evidence="6" type="ORF">F0357_15370</name>
</gene>
<dbReference type="EMBL" id="VWNA01000001">
    <property type="protein sequence ID" value="MQT13996.1"/>
    <property type="molecule type" value="Genomic_DNA"/>
</dbReference>
<sequence length="303" mass="31068">MLHARACRVDTGATAVPKCPRRRSRRGAVHPRAGRPSGSASLSVFREPYDFAERLRAGETILSAWSCLPGRHVAQLLARAGYPAVTLDMQHGEHDFASVAATIPAIVAAGGTPVVRVPVGEFATASRAVDAGAAAVIAPMIDDVETARRFVAQIKYPPLGERSWGPASAMALAGVTDPLGWLETANRATLAFAMIETRAAFEGIDDILAVPGLDGVFVGPADLSIALSNGAHVAPSAESTHAAAAKIAAAARAAGRIAGYFAPSVEDARTAQAAGFTFISLGIDAALIAEAGRAKLAAFEAGA</sequence>
<evidence type="ECO:0000313" key="6">
    <source>
        <dbReference type="EMBL" id="MQT13996.1"/>
    </source>
</evidence>
<feature type="compositionally biased region" description="Basic residues" evidence="4">
    <location>
        <begin position="19"/>
        <end position="33"/>
    </location>
</feature>
<keyword evidence="3" id="KW-0456">Lyase</keyword>
<dbReference type="GO" id="GO:0005737">
    <property type="term" value="C:cytoplasm"/>
    <property type="evidence" value="ECO:0007669"/>
    <property type="project" value="TreeGrafter"/>
</dbReference>
<feature type="domain" description="HpcH/HpaI aldolase/citrate lyase" evidence="5">
    <location>
        <begin position="72"/>
        <end position="290"/>
    </location>
</feature>
<keyword evidence="2" id="KW-0479">Metal-binding</keyword>
<comment type="similarity">
    <text evidence="1">Belongs to the HpcH/HpaI aldolase family.</text>
</comment>
<feature type="region of interest" description="Disordered" evidence="4">
    <location>
        <begin position="17"/>
        <end position="39"/>
    </location>
</feature>